<keyword evidence="11 12" id="KW-0807">Transducer</keyword>
<evidence type="ECO:0000256" key="13">
    <source>
        <dbReference type="SAM" id="Phobius"/>
    </source>
</evidence>
<gene>
    <name evidence="15" type="ORF">AAEL006076</name>
</gene>
<proteinExistence type="evidence at transcript level"/>
<keyword evidence="10" id="KW-0325">Glycoprotein</keyword>
<evidence type="ECO:0000256" key="8">
    <source>
        <dbReference type="ARBA" id="ARBA00023157"/>
    </source>
</evidence>
<dbReference type="PANTHER" id="PTHR45695:SF23">
    <property type="entry name" value="GALANIN-LIKE G-PROTEIN COUPLED RECEPTOR NPR-9"/>
    <property type="match status" value="1"/>
</dbReference>
<sequence length="198" mass="21642">MTKMVNDSYSSLMVAASAASDGHFNTTIISTTTLMPSEMVSRIVAIFFGLIGITGLLGNALVVLVVLSNPLMRSTTNLLIINLAVADLLFVIFCIPFTATDYVVSSWPFGDLWCKSVQYLIVVTAHASIYTLVLMSLDRFLAVVHPIASMVIRTEKNTLWAITILWVLIITTALPVLFAHGINVSYVLLIAQCYSLHN</sequence>
<dbReference type="PRINTS" id="PR00237">
    <property type="entry name" value="GPCRRHODOPSN"/>
</dbReference>
<dbReference type="GO" id="GO:0004930">
    <property type="term" value="F:G protein-coupled receptor activity"/>
    <property type="evidence" value="ECO:0007669"/>
    <property type="project" value="UniProtKB-KW"/>
</dbReference>
<accession>A0A1S4FCG4</accession>
<evidence type="ECO:0000256" key="2">
    <source>
        <dbReference type="ARBA" id="ARBA00010663"/>
    </source>
</evidence>
<keyword evidence="6 12" id="KW-0297">G-protein coupled receptor</keyword>
<evidence type="ECO:0000256" key="1">
    <source>
        <dbReference type="ARBA" id="ARBA00004651"/>
    </source>
</evidence>
<evidence type="ECO:0000313" key="15">
    <source>
        <dbReference type="EMBL" id="QBC65442.1"/>
    </source>
</evidence>
<dbReference type="SUPFAM" id="SSF81321">
    <property type="entry name" value="Family A G protein-coupled receptor-like"/>
    <property type="match status" value="1"/>
</dbReference>
<evidence type="ECO:0000256" key="3">
    <source>
        <dbReference type="ARBA" id="ARBA00022475"/>
    </source>
</evidence>
<evidence type="ECO:0000256" key="10">
    <source>
        <dbReference type="ARBA" id="ARBA00023180"/>
    </source>
</evidence>
<evidence type="ECO:0000256" key="11">
    <source>
        <dbReference type="ARBA" id="ARBA00023224"/>
    </source>
</evidence>
<keyword evidence="9 12" id="KW-0675">Receptor</keyword>
<dbReference type="PROSITE" id="PS00237">
    <property type="entry name" value="G_PROTEIN_RECEP_F1_1"/>
    <property type="match status" value="1"/>
</dbReference>
<keyword evidence="4 12" id="KW-0812">Transmembrane</keyword>
<dbReference type="InterPro" id="IPR000276">
    <property type="entry name" value="GPCR_Rhodpsn"/>
</dbReference>
<evidence type="ECO:0000256" key="5">
    <source>
        <dbReference type="ARBA" id="ARBA00022989"/>
    </source>
</evidence>
<dbReference type="Gene3D" id="1.20.1070.10">
    <property type="entry name" value="Rhodopsin 7-helix transmembrane proteins"/>
    <property type="match status" value="1"/>
</dbReference>
<comment type="subcellular location">
    <subcellularLocation>
        <location evidence="1">Cell membrane</location>
        <topology evidence="1">Multi-pass membrane protein</topology>
    </subcellularLocation>
</comment>
<dbReference type="VEuPathDB" id="VectorBase:AAEL006077"/>
<reference evidence="15" key="1">
    <citation type="journal article" date="2019" name="Cell">
        <title>Small-Molecule Agonists of Ae. aegypti Neuropeptide Y Receptor Block Mosquito Biting.</title>
        <authorList>
            <person name="Duvall L.B."/>
            <person name="Ramos-Espiritu L."/>
            <person name="Barsoum K.E."/>
            <person name="Glickman J.F."/>
            <person name="Vosshall L.B."/>
        </authorList>
    </citation>
    <scope>NUCLEOTIDE SEQUENCE</scope>
</reference>
<keyword evidence="7 13" id="KW-0472">Membrane</keyword>
<dbReference type="PANTHER" id="PTHR45695">
    <property type="entry name" value="LEUCOKININ RECEPTOR-RELATED"/>
    <property type="match status" value="1"/>
</dbReference>
<feature type="transmembrane region" description="Helical" evidence="13">
    <location>
        <begin position="158"/>
        <end position="178"/>
    </location>
</feature>
<keyword evidence="5 13" id="KW-1133">Transmembrane helix</keyword>
<dbReference type="InterPro" id="IPR000405">
    <property type="entry name" value="Galanin_rcpt"/>
</dbReference>
<evidence type="ECO:0000256" key="12">
    <source>
        <dbReference type="RuleBase" id="RU000688"/>
    </source>
</evidence>
<dbReference type="GO" id="GO:0005886">
    <property type="term" value="C:plasma membrane"/>
    <property type="evidence" value="ECO:0007669"/>
    <property type="project" value="UniProtKB-SubCell"/>
</dbReference>
<dbReference type="PRINTS" id="PR00663">
    <property type="entry name" value="GALANINR"/>
</dbReference>
<feature type="transmembrane region" description="Helical" evidence="13">
    <location>
        <begin position="43"/>
        <end position="67"/>
    </location>
</feature>
<evidence type="ECO:0000256" key="6">
    <source>
        <dbReference type="ARBA" id="ARBA00023040"/>
    </source>
</evidence>
<evidence type="ECO:0000256" key="7">
    <source>
        <dbReference type="ARBA" id="ARBA00023136"/>
    </source>
</evidence>
<dbReference type="PROSITE" id="PS50262">
    <property type="entry name" value="G_PROTEIN_RECEP_F1_2"/>
    <property type="match status" value="1"/>
</dbReference>
<feature type="transmembrane region" description="Helical" evidence="13">
    <location>
        <begin position="119"/>
        <end position="137"/>
    </location>
</feature>
<dbReference type="AlphaFoldDB" id="A0A1S4FCG4"/>
<protein>
    <submittedName>
        <fullName evidence="15">AstA receptor</fullName>
    </submittedName>
</protein>
<evidence type="ECO:0000256" key="4">
    <source>
        <dbReference type="ARBA" id="ARBA00022692"/>
    </source>
</evidence>
<name>A0A1S4FCG4_AEDAE</name>
<dbReference type="InterPro" id="IPR017452">
    <property type="entry name" value="GPCR_Rhodpsn_7TM"/>
</dbReference>
<feature type="transmembrane region" description="Helical" evidence="13">
    <location>
        <begin position="79"/>
        <end position="99"/>
    </location>
</feature>
<organism evidence="15">
    <name type="scientific">Aedes aegypti</name>
    <name type="common">Yellowfever mosquito</name>
    <name type="synonym">Culex aegypti</name>
    <dbReference type="NCBI Taxonomy" id="7159"/>
    <lineage>
        <taxon>Eukaryota</taxon>
        <taxon>Metazoa</taxon>
        <taxon>Ecdysozoa</taxon>
        <taxon>Arthropoda</taxon>
        <taxon>Hexapoda</taxon>
        <taxon>Insecta</taxon>
        <taxon>Pterygota</taxon>
        <taxon>Neoptera</taxon>
        <taxon>Endopterygota</taxon>
        <taxon>Diptera</taxon>
        <taxon>Nematocera</taxon>
        <taxon>Culicoidea</taxon>
        <taxon>Culicidae</taxon>
        <taxon>Culicinae</taxon>
        <taxon>Aedini</taxon>
        <taxon>Aedes</taxon>
        <taxon>Stegomyia</taxon>
    </lineage>
</organism>
<comment type="similarity">
    <text evidence="2 12">Belongs to the G-protein coupled receptor 1 family.</text>
</comment>
<keyword evidence="8" id="KW-1015">Disulfide bond</keyword>
<evidence type="ECO:0000259" key="14">
    <source>
        <dbReference type="PROSITE" id="PS50262"/>
    </source>
</evidence>
<dbReference type="EMBL" id="MH810177">
    <property type="protein sequence ID" value="QBC65442.1"/>
    <property type="molecule type" value="mRNA"/>
</dbReference>
<dbReference type="Pfam" id="PF00001">
    <property type="entry name" value="7tm_1"/>
    <property type="match status" value="1"/>
</dbReference>
<keyword evidence="3" id="KW-1003">Cell membrane</keyword>
<feature type="domain" description="G-protein coupled receptors family 1 profile" evidence="14">
    <location>
        <begin position="58"/>
        <end position="198"/>
    </location>
</feature>
<evidence type="ECO:0000256" key="9">
    <source>
        <dbReference type="ARBA" id="ARBA00023170"/>
    </source>
</evidence>